<evidence type="ECO:0000313" key="3">
    <source>
        <dbReference type="Proteomes" id="UP000438429"/>
    </source>
</evidence>
<feature type="region of interest" description="Disordered" evidence="1">
    <location>
        <begin position="207"/>
        <end position="324"/>
    </location>
</feature>
<name>A0A6A4S7V9_SCOMX</name>
<sequence length="324" mass="34809">MNIFTCDISSFSPDEEFSGGARENCWTNTTFQGSPEPLTGVSCPRALCSYIGTLDKRDVDISLVQHEGIEGEVHPESSSAVLPLLPGLVQQQRPSSSSSSAAPDTRLMVPGSVRSVGRSVGPAAEVRLYIVCSVLVHRVFSTCTSCVQYLYIVCSVLVHRVFSTCTSCVQYLYIVCSVLVHPPPSRHHVELSRCVRLLHLYRTGSGPEADPGRNRVWTGTRTGSEPGLDRKHARVWIGSRTGSGPEAGPGLDRVWTGSRTGSGPEAGPEAGAGRDREEDRKQERVGTGSRTGSGPEAGPEAGAGRDGEQELRLHQRSHDACRDA</sequence>
<feature type="compositionally biased region" description="Basic and acidic residues" evidence="1">
    <location>
        <begin position="303"/>
        <end position="324"/>
    </location>
</feature>
<dbReference type="EMBL" id="VEVO01000017">
    <property type="protein sequence ID" value="KAF0028629.1"/>
    <property type="molecule type" value="Genomic_DNA"/>
</dbReference>
<proteinExistence type="predicted"/>
<accession>A0A6A4S7V9</accession>
<feature type="compositionally biased region" description="Basic and acidic residues" evidence="1">
    <location>
        <begin position="272"/>
        <end position="284"/>
    </location>
</feature>
<protein>
    <submittedName>
        <fullName evidence="2">Uncharacterized protein</fullName>
    </submittedName>
</protein>
<reference evidence="2 3" key="1">
    <citation type="submission" date="2019-06" db="EMBL/GenBank/DDBJ databases">
        <title>Draft genomes of female and male turbot (Scophthalmus maximus).</title>
        <authorList>
            <person name="Xu H."/>
            <person name="Xu X.-W."/>
            <person name="Shao C."/>
            <person name="Chen S."/>
        </authorList>
    </citation>
    <scope>NUCLEOTIDE SEQUENCE [LARGE SCALE GENOMIC DNA]</scope>
    <source>
        <strain evidence="2">Ysfricsl-2016a</strain>
        <tissue evidence="2">Blood</tissue>
    </source>
</reference>
<evidence type="ECO:0000313" key="2">
    <source>
        <dbReference type="EMBL" id="KAF0028629.1"/>
    </source>
</evidence>
<dbReference type="AlphaFoldDB" id="A0A6A4S7V9"/>
<dbReference type="Proteomes" id="UP000438429">
    <property type="component" value="Unassembled WGS sequence"/>
</dbReference>
<evidence type="ECO:0000256" key="1">
    <source>
        <dbReference type="SAM" id="MobiDB-lite"/>
    </source>
</evidence>
<feature type="compositionally biased region" description="Low complexity" evidence="1">
    <location>
        <begin position="292"/>
        <end position="302"/>
    </location>
</feature>
<gene>
    <name evidence="2" type="ORF">F2P81_019716</name>
</gene>
<organism evidence="2 3">
    <name type="scientific">Scophthalmus maximus</name>
    <name type="common">Turbot</name>
    <name type="synonym">Psetta maxima</name>
    <dbReference type="NCBI Taxonomy" id="52904"/>
    <lineage>
        <taxon>Eukaryota</taxon>
        <taxon>Metazoa</taxon>
        <taxon>Chordata</taxon>
        <taxon>Craniata</taxon>
        <taxon>Vertebrata</taxon>
        <taxon>Euteleostomi</taxon>
        <taxon>Actinopterygii</taxon>
        <taxon>Neopterygii</taxon>
        <taxon>Teleostei</taxon>
        <taxon>Neoteleostei</taxon>
        <taxon>Acanthomorphata</taxon>
        <taxon>Carangaria</taxon>
        <taxon>Pleuronectiformes</taxon>
        <taxon>Pleuronectoidei</taxon>
        <taxon>Scophthalmidae</taxon>
        <taxon>Scophthalmus</taxon>
    </lineage>
</organism>
<comment type="caution">
    <text evidence="2">The sequence shown here is derived from an EMBL/GenBank/DDBJ whole genome shotgun (WGS) entry which is preliminary data.</text>
</comment>